<dbReference type="Proteomes" id="UP000469545">
    <property type="component" value="Unassembled WGS sequence"/>
</dbReference>
<protein>
    <submittedName>
        <fullName evidence="1">Uncharacterized protein</fullName>
    </submittedName>
</protein>
<evidence type="ECO:0000313" key="2">
    <source>
        <dbReference type="Proteomes" id="UP000469545"/>
    </source>
</evidence>
<dbReference type="EMBL" id="JAAGMB010000605">
    <property type="protein sequence ID" value="NEB20211.1"/>
    <property type="molecule type" value="Genomic_DNA"/>
</dbReference>
<evidence type="ECO:0000313" key="1">
    <source>
        <dbReference type="EMBL" id="NEB20211.1"/>
    </source>
</evidence>
<comment type="caution">
    <text evidence="1">The sequence shown here is derived from an EMBL/GenBank/DDBJ whole genome shotgun (WGS) entry which is preliminary data.</text>
</comment>
<dbReference type="AlphaFoldDB" id="A0A6N9UQU6"/>
<keyword evidence="2" id="KW-1185">Reference proteome</keyword>
<gene>
    <name evidence="1" type="ORF">G3I46_27585</name>
</gene>
<sequence length="311" mass="35482">MLLLFFNEKSCTSQITQDEARRAMHDFINVCRSAWKIYQGTTLVSEVRLDDVEIAPGYYLQQWRNEPRNRDAWQFMRRTLQRKAPLAGVLPKPPDNQDSEYRHDGTPVLGLAAAHLMNSPAVSLPTATCWDAPWLKVAYEILDEDDYLQDIADVRHMASDTHVTHHEEWIRDTAASSVTSGAELWAQRETLFPHLQFVPGVEENLRDLAIASLPSVRQELLRLNTAAENWRPGESEPSWAAKVVPESETRIKQGLCTFTDTDGSKQLFSLHCRFNPRPGRIHLRLITDEGKIRIGYVGRKRLTDGVPRSAR</sequence>
<accession>A0A6N9UQU6</accession>
<dbReference type="RefSeq" id="WP_164142572.1">
    <property type="nucleotide sequence ID" value="NZ_JAAGMB010000605.1"/>
</dbReference>
<reference evidence="1 2" key="1">
    <citation type="submission" date="2020-01" db="EMBL/GenBank/DDBJ databases">
        <title>Insect and environment-associated Actinomycetes.</title>
        <authorList>
            <person name="Currrie C."/>
            <person name="Chevrette M."/>
            <person name="Carlson C."/>
            <person name="Stubbendieck R."/>
            <person name="Wendt-Pienkowski E."/>
        </authorList>
    </citation>
    <scope>NUCLEOTIDE SEQUENCE [LARGE SCALE GENOMIC DNA]</scope>
    <source>
        <strain evidence="1 2">SID14172</strain>
    </source>
</reference>
<organism evidence="1 2">
    <name type="scientific">Streptomyces coelicoflavus</name>
    <dbReference type="NCBI Taxonomy" id="285562"/>
    <lineage>
        <taxon>Bacteria</taxon>
        <taxon>Bacillati</taxon>
        <taxon>Actinomycetota</taxon>
        <taxon>Actinomycetes</taxon>
        <taxon>Kitasatosporales</taxon>
        <taxon>Streptomycetaceae</taxon>
        <taxon>Streptomyces</taxon>
    </lineage>
</organism>
<name>A0A6N9UQU6_9ACTN</name>
<proteinExistence type="predicted"/>